<organism evidence="3 4">
    <name type="scientific">Brachybacterium phenoliresistens</name>
    <dbReference type="NCBI Taxonomy" id="396014"/>
    <lineage>
        <taxon>Bacteria</taxon>
        <taxon>Bacillati</taxon>
        <taxon>Actinomycetota</taxon>
        <taxon>Actinomycetes</taxon>
        <taxon>Micrococcales</taxon>
        <taxon>Dermabacteraceae</taxon>
        <taxon>Brachybacterium</taxon>
    </lineage>
</organism>
<feature type="chain" id="PRO_5039727743" description="CHRD domain-containing protein" evidence="1">
    <location>
        <begin position="25"/>
        <end position="143"/>
    </location>
</feature>
<accession>Z9JVY4</accession>
<evidence type="ECO:0000313" key="4">
    <source>
        <dbReference type="Proteomes" id="UP000023067"/>
    </source>
</evidence>
<dbReference type="InterPro" id="IPR010895">
    <property type="entry name" value="CHRD"/>
</dbReference>
<feature type="signal peptide" evidence="1">
    <location>
        <begin position="1"/>
        <end position="24"/>
    </location>
</feature>
<dbReference type="EMBL" id="JDYK01000003">
    <property type="protein sequence ID" value="EWS82163.1"/>
    <property type="molecule type" value="Genomic_DNA"/>
</dbReference>
<dbReference type="eggNOG" id="COG1470">
    <property type="taxonomic scope" value="Bacteria"/>
</dbReference>
<comment type="caution">
    <text evidence="3">The sequence shown here is derived from an EMBL/GenBank/DDBJ whole genome shotgun (WGS) entry which is preliminary data.</text>
</comment>
<sequence length="143" mass="14455">MNTIARIAAAAALSFCAIVGGAGAASAAPAIPVNNGQETTGAEGGGHGRFHYTIDGDRFCYTLEVTGLTAGAVAAHVHVGARGVAGPVRIPLSVPDATSFDVEGCTTVDDPAILAGIQEDPRGWYVNVHTPTYPGGEVRGQLK</sequence>
<dbReference type="RefSeq" id="WP_038370714.1">
    <property type="nucleotide sequence ID" value="NZ_BAAAOW010000003.1"/>
</dbReference>
<dbReference type="Pfam" id="PF07452">
    <property type="entry name" value="CHRD"/>
    <property type="match status" value="1"/>
</dbReference>
<feature type="domain" description="CHRD" evidence="2">
    <location>
        <begin position="27"/>
        <end position="143"/>
    </location>
</feature>
<gene>
    <name evidence="3" type="ORF">BF93_11050</name>
</gene>
<name>Z9JVY4_9MICO</name>
<dbReference type="PATRIC" id="fig|396014.3.peg.721"/>
<dbReference type="HOGENOM" id="CLU_107551_2_0_11"/>
<evidence type="ECO:0000259" key="2">
    <source>
        <dbReference type="SMART" id="SM00754"/>
    </source>
</evidence>
<dbReference type="Proteomes" id="UP000023067">
    <property type="component" value="Unassembled WGS sequence"/>
</dbReference>
<evidence type="ECO:0000313" key="3">
    <source>
        <dbReference type="EMBL" id="EWS82163.1"/>
    </source>
</evidence>
<dbReference type="STRING" id="396014.BF93_11050"/>
<reference evidence="3 4" key="1">
    <citation type="submission" date="2014-02" db="EMBL/GenBank/DDBJ databases">
        <title>Genome sequence of Brachybacterium phenoliresistens strain W13A50.</title>
        <authorList>
            <person name="Wang X."/>
        </authorList>
    </citation>
    <scope>NUCLEOTIDE SEQUENCE [LARGE SCALE GENOMIC DNA]</scope>
    <source>
        <strain evidence="3 4">W13A50</strain>
    </source>
</reference>
<proteinExistence type="predicted"/>
<dbReference type="SMART" id="SM00754">
    <property type="entry name" value="CHRD"/>
    <property type="match status" value="1"/>
</dbReference>
<evidence type="ECO:0000256" key="1">
    <source>
        <dbReference type="SAM" id="SignalP"/>
    </source>
</evidence>
<protein>
    <recommendedName>
        <fullName evidence="2">CHRD domain-containing protein</fullName>
    </recommendedName>
</protein>
<keyword evidence="1" id="KW-0732">Signal</keyword>
<dbReference type="AlphaFoldDB" id="Z9JVY4"/>
<dbReference type="OrthoDB" id="8901345at2"/>
<keyword evidence="4" id="KW-1185">Reference proteome</keyword>